<dbReference type="Proteomes" id="UP001152607">
    <property type="component" value="Unassembled WGS sequence"/>
</dbReference>
<evidence type="ECO:0000256" key="1">
    <source>
        <dbReference type="SAM" id="MobiDB-lite"/>
    </source>
</evidence>
<evidence type="ECO:0000313" key="2">
    <source>
        <dbReference type="EMBL" id="CAI6331011.1"/>
    </source>
</evidence>
<gene>
    <name evidence="2" type="ORF">PDIGIT_LOCUS4363</name>
</gene>
<sequence>MGQGQSQASTSGGRTLGDTQPRTSQEGLQDEQSNVVSAEQARLDRERRAEAAQQRVNEMQKKKQQRSAAVGASTAAPKKKTALEELSAENRGWRAADEQADLRAWN</sequence>
<accession>A0A9W4U886</accession>
<feature type="compositionally biased region" description="Polar residues" evidence="1">
    <location>
        <begin position="17"/>
        <end position="37"/>
    </location>
</feature>
<evidence type="ECO:0000313" key="3">
    <source>
        <dbReference type="Proteomes" id="UP001152607"/>
    </source>
</evidence>
<feature type="compositionally biased region" description="Low complexity" evidence="1">
    <location>
        <begin position="1"/>
        <end position="13"/>
    </location>
</feature>
<dbReference type="AlphaFoldDB" id="A0A9W4U886"/>
<proteinExistence type="predicted"/>
<feature type="compositionally biased region" description="Basic and acidic residues" evidence="1">
    <location>
        <begin position="91"/>
        <end position="106"/>
    </location>
</feature>
<feature type="region of interest" description="Disordered" evidence="1">
    <location>
        <begin position="1"/>
        <end position="106"/>
    </location>
</feature>
<dbReference type="OrthoDB" id="3798255at2759"/>
<protein>
    <submittedName>
        <fullName evidence="2">Uncharacterized protein</fullName>
    </submittedName>
</protein>
<organism evidence="2 3">
    <name type="scientific">Periconia digitata</name>
    <dbReference type="NCBI Taxonomy" id="1303443"/>
    <lineage>
        <taxon>Eukaryota</taxon>
        <taxon>Fungi</taxon>
        <taxon>Dikarya</taxon>
        <taxon>Ascomycota</taxon>
        <taxon>Pezizomycotina</taxon>
        <taxon>Dothideomycetes</taxon>
        <taxon>Pleosporomycetidae</taxon>
        <taxon>Pleosporales</taxon>
        <taxon>Massarineae</taxon>
        <taxon>Periconiaceae</taxon>
        <taxon>Periconia</taxon>
    </lineage>
</organism>
<name>A0A9W4U886_9PLEO</name>
<feature type="compositionally biased region" description="Basic and acidic residues" evidence="1">
    <location>
        <begin position="41"/>
        <end position="50"/>
    </location>
</feature>
<comment type="caution">
    <text evidence="2">The sequence shown here is derived from an EMBL/GenBank/DDBJ whole genome shotgun (WGS) entry which is preliminary data.</text>
</comment>
<dbReference type="EMBL" id="CAOQHR010000002">
    <property type="protein sequence ID" value="CAI6331011.1"/>
    <property type="molecule type" value="Genomic_DNA"/>
</dbReference>
<reference evidence="2" key="1">
    <citation type="submission" date="2023-01" db="EMBL/GenBank/DDBJ databases">
        <authorList>
            <person name="Van Ghelder C."/>
            <person name="Rancurel C."/>
        </authorList>
    </citation>
    <scope>NUCLEOTIDE SEQUENCE</scope>
    <source>
        <strain evidence="2">CNCM I-4278</strain>
    </source>
</reference>
<keyword evidence="3" id="KW-1185">Reference proteome</keyword>